<dbReference type="PANTHER" id="PTHR12835:SF5">
    <property type="entry name" value="BIOTIN--PROTEIN LIGASE"/>
    <property type="match status" value="1"/>
</dbReference>
<comment type="caution">
    <text evidence="4">The sequence shown here is derived from an EMBL/GenBank/DDBJ whole genome shotgun (WGS) entry which is preliminary data.</text>
</comment>
<evidence type="ECO:0000313" key="5">
    <source>
        <dbReference type="Proteomes" id="UP000287470"/>
    </source>
</evidence>
<dbReference type="Proteomes" id="UP000287470">
    <property type="component" value="Unassembled WGS sequence"/>
</dbReference>
<gene>
    <name evidence="4" type="ORF">D2E24_1382</name>
</gene>
<feature type="domain" description="BPL/LPL catalytic" evidence="3">
    <location>
        <begin position="114"/>
        <end position="236"/>
    </location>
</feature>
<dbReference type="EMBL" id="QXGK01000014">
    <property type="protein sequence ID" value="RSX55247.1"/>
    <property type="molecule type" value="Genomic_DNA"/>
</dbReference>
<sequence>MITFVDAFASVPGGSAGRSADGVSDAVRMAAARMPLTCAAAGRSATLLFDEVDSTNVVARRLILDGGFADGRKDSGAGVGRGFGQDSGPGSGMDDGAVASAPDSDPVPPIPVAVVAADRQSAGRGRLDHAWTSRPGESFTVSFVVRVPRAVAADPQVNGWLTMIAGHAALDALRALVFDRSAGGCASGSAPDRLRLKWPNDMFCDGRKLGGILTELVVPPAASADDVAIIIGIGINLAIPADRLPTPQATSLQLCFPDLTERMRRSGVSDSAVTSVSSSSPDAAAASHDGGAARSSGYDADRLRDAIAARIVASLRGRLGRFVRDPHVEAAALADETRSVCWTLGRPVEAHFADGSMMRGDAVALADDASLLIRTSDGILHTVRTADVGVLA</sequence>
<dbReference type="CDD" id="cd16442">
    <property type="entry name" value="BPL"/>
    <property type="match status" value="1"/>
</dbReference>
<dbReference type="Gene3D" id="2.30.30.100">
    <property type="match status" value="1"/>
</dbReference>
<dbReference type="InterPro" id="IPR004143">
    <property type="entry name" value="BPL_LPL_catalytic"/>
</dbReference>
<organism evidence="4 5">
    <name type="scientific">Bifidobacterium samirii</name>
    <dbReference type="NCBI Taxonomy" id="2306974"/>
    <lineage>
        <taxon>Bacteria</taxon>
        <taxon>Bacillati</taxon>
        <taxon>Actinomycetota</taxon>
        <taxon>Actinomycetes</taxon>
        <taxon>Bifidobacteriales</taxon>
        <taxon>Bifidobacteriaceae</taxon>
        <taxon>Bifidobacterium</taxon>
    </lineage>
</organism>
<keyword evidence="1" id="KW-0436">Ligase</keyword>
<dbReference type="AlphaFoldDB" id="A0A430FQY7"/>
<feature type="compositionally biased region" description="Gly residues" evidence="2">
    <location>
        <begin position="77"/>
        <end position="93"/>
    </location>
</feature>
<evidence type="ECO:0000256" key="1">
    <source>
        <dbReference type="ARBA" id="ARBA00022598"/>
    </source>
</evidence>
<protein>
    <submittedName>
        <fullName evidence="4">Biotin--[acetyl-CoA-carboxylase] synthetase</fullName>
    </submittedName>
</protein>
<feature type="region of interest" description="Disordered" evidence="2">
    <location>
        <begin position="267"/>
        <end position="297"/>
    </location>
</feature>
<reference evidence="4 5" key="1">
    <citation type="submission" date="2018-09" db="EMBL/GenBank/DDBJ databases">
        <title>Characterization of the phylogenetic diversity of five novel species belonging to the genus Bifidobacterium.</title>
        <authorList>
            <person name="Lugli G.A."/>
            <person name="Duranti S."/>
            <person name="Milani C."/>
        </authorList>
    </citation>
    <scope>NUCLEOTIDE SEQUENCE [LARGE SCALE GENOMIC DNA]</scope>
    <source>
        <strain evidence="4 5">2033B</strain>
    </source>
</reference>
<dbReference type="Gene3D" id="3.30.930.10">
    <property type="entry name" value="Bira Bifunctional Protein, Domain 2"/>
    <property type="match status" value="1"/>
</dbReference>
<keyword evidence="5" id="KW-1185">Reference proteome</keyword>
<dbReference type="SUPFAM" id="SSF55681">
    <property type="entry name" value="Class II aaRS and biotin synthetases"/>
    <property type="match status" value="1"/>
</dbReference>
<dbReference type="Pfam" id="PF03099">
    <property type="entry name" value="BPL_LplA_LipB"/>
    <property type="match status" value="1"/>
</dbReference>
<dbReference type="GO" id="GO:0005737">
    <property type="term" value="C:cytoplasm"/>
    <property type="evidence" value="ECO:0007669"/>
    <property type="project" value="TreeGrafter"/>
</dbReference>
<name>A0A430FQY7_9BIFI</name>
<evidence type="ECO:0000259" key="3">
    <source>
        <dbReference type="Pfam" id="PF03099"/>
    </source>
</evidence>
<accession>A0A430FQY7</accession>
<feature type="compositionally biased region" description="Low complexity" evidence="2">
    <location>
        <begin position="267"/>
        <end position="296"/>
    </location>
</feature>
<dbReference type="InterPro" id="IPR045864">
    <property type="entry name" value="aa-tRNA-synth_II/BPL/LPL"/>
</dbReference>
<feature type="region of interest" description="Disordered" evidence="2">
    <location>
        <begin position="75"/>
        <end position="105"/>
    </location>
</feature>
<proteinExistence type="predicted"/>
<dbReference type="InterPro" id="IPR004408">
    <property type="entry name" value="Biotin_CoA_COase_ligase"/>
</dbReference>
<evidence type="ECO:0000256" key="2">
    <source>
        <dbReference type="SAM" id="MobiDB-lite"/>
    </source>
</evidence>
<dbReference type="PANTHER" id="PTHR12835">
    <property type="entry name" value="BIOTIN PROTEIN LIGASE"/>
    <property type="match status" value="1"/>
</dbReference>
<evidence type="ECO:0000313" key="4">
    <source>
        <dbReference type="EMBL" id="RSX55247.1"/>
    </source>
</evidence>
<dbReference type="GO" id="GO:0004077">
    <property type="term" value="F:biotin--[biotin carboxyl-carrier protein] ligase activity"/>
    <property type="evidence" value="ECO:0007669"/>
    <property type="project" value="InterPro"/>
</dbReference>